<keyword evidence="10" id="KW-1185">Reference proteome</keyword>
<dbReference type="GO" id="GO:0042781">
    <property type="term" value="F:3'-tRNA processing endoribonuclease activity"/>
    <property type="evidence" value="ECO:0007669"/>
    <property type="project" value="TreeGrafter"/>
</dbReference>
<dbReference type="InterPro" id="IPR014721">
    <property type="entry name" value="Ribsml_uS5_D2-typ_fold_subgr"/>
</dbReference>
<evidence type="ECO:0000313" key="9">
    <source>
        <dbReference type="EMBL" id="GCE75301.1"/>
    </source>
</evidence>
<gene>
    <name evidence="7 9" type="primary">rnpA</name>
    <name evidence="9" type="ORF">CBZ_03570</name>
</gene>
<evidence type="ECO:0000256" key="7">
    <source>
        <dbReference type="HAMAP-Rule" id="MF_00227"/>
    </source>
</evidence>
<evidence type="ECO:0000256" key="6">
    <source>
        <dbReference type="ARBA" id="ARBA00022884"/>
    </source>
</evidence>
<dbReference type="InterPro" id="IPR000100">
    <property type="entry name" value="RNase_P"/>
</dbReference>
<dbReference type="EC" id="3.1.26.5" evidence="7 8"/>
<keyword evidence="6 7" id="KW-0694">RNA-binding</keyword>
<protein>
    <recommendedName>
        <fullName evidence="7 8">Ribonuclease P protein component</fullName>
        <shortName evidence="7">RNase P protein</shortName>
        <shortName evidence="7">RNaseP protein</shortName>
        <ecNumber evidence="7 8">3.1.26.5</ecNumber>
    </recommendedName>
    <alternativeName>
        <fullName evidence="7">Protein C5</fullName>
    </alternativeName>
</protein>
<dbReference type="PANTHER" id="PTHR33992">
    <property type="entry name" value="RIBONUCLEASE P PROTEIN COMPONENT"/>
    <property type="match status" value="1"/>
</dbReference>
<keyword evidence="3 7" id="KW-0540">Nuclease</keyword>
<dbReference type="GO" id="GO:0000049">
    <property type="term" value="F:tRNA binding"/>
    <property type="evidence" value="ECO:0007669"/>
    <property type="project" value="UniProtKB-UniRule"/>
</dbReference>
<evidence type="ECO:0000256" key="1">
    <source>
        <dbReference type="ARBA" id="ARBA00002663"/>
    </source>
</evidence>
<dbReference type="Pfam" id="PF00825">
    <property type="entry name" value="Ribonuclease_P"/>
    <property type="match status" value="1"/>
</dbReference>
<evidence type="ECO:0000313" key="10">
    <source>
        <dbReference type="Proteomes" id="UP000289954"/>
    </source>
</evidence>
<dbReference type="OrthoDB" id="196964at2"/>
<accession>A0A402DMF4</accession>
<evidence type="ECO:0000256" key="3">
    <source>
        <dbReference type="ARBA" id="ARBA00022722"/>
    </source>
</evidence>
<dbReference type="RefSeq" id="WP_130779924.1">
    <property type="nucleotide sequence ID" value="NZ_BIMR01000018.1"/>
</dbReference>
<evidence type="ECO:0000256" key="8">
    <source>
        <dbReference type="NCBIfam" id="TIGR00188"/>
    </source>
</evidence>
<evidence type="ECO:0000256" key="5">
    <source>
        <dbReference type="ARBA" id="ARBA00022801"/>
    </source>
</evidence>
<proteinExistence type="inferred from homology"/>
<name>A0A402DMF4_9CELL</name>
<dbReference type="NCBIfam" id="TIGR00188">
    <property type="entry name" value="rnpA"/>
    <property type="match status" value="1"/>
</dbReference>
<comment type="similarity">
    <text evidence="7">Belongs to the RnpA family.</text>
</comment>
<dbReference type="AlphaFoldDB" id="A0A402DMF4"/>
<keyword evidence="4 7" id="KW-0255">Endonuclease</keyword>
<dbReference type="GO" id="GO:0001682">
    <property type="term" value="P:tRNA 5'-leader removal"/>
    <property type="evidence" value="ECO:0007669"/>
    <property type="project" value="UniProtKB-UniRule"/>
</dbReference>
<dbReference type="GO" id="GO:0004526">
    <property type="term" value="F:ribonuclease P activity"/>
    <property type="evidence" value="ECO:0007669"/>
    <property type="project" value="UniProtKB-UniRule"/>
</dbReference>
<dbReference type="InterPro" id="IPR020539">
    <property type="entry name" value="RNase_P_CS"/>
</dbReference>
<reference evidence="9 10" key="1">
    <citation type="submission" date="2019-01" db="EMBL/GenBank/DDBJ databases">
        <title>Draft genome sequence of Cellulomonas takizawaensis strain TKZ-21.</title>
        <authorList>
            <person name="Yamamura H."/>
            <person name="Hayashi T."/>
            <person name="Hamada M."/>
            <person name="Serisawa Y."/>
            <person name="Matsuyama K."/>
            <person name="Nakagawa Y."/>
            <person name="Otoguro M."/>
            <person name="Yanagida F."/>
            <person name="Hayakawa M."/>
        </authorList>
    </citation>
    <scope>NUCLEOTIDE SEQUENCE [LARGE SCALE GENOMIC DNA]</scope>
    <source>
        <strain evidence="9 10">NBRC12680</strain>
    </source>
</reference>
<dbReference type="InterPro" id="IPR020568">
    <property type="entry name" value="Ribosomal_Su5_D2-typ_SF"/>
</dbReference>
<dbReference type="Proteomes" id="UP000289954">
    <property type="component" value="Unassembled WGS sequence"/>
</dbReference>
<sequence length="122" mass="13134">MLPAAHRMRRAADFEQAVRRGARSGRDTLVVHLTTKTDPGPDGPVVGLVVSKAVGTAVRRNLVKRRLRELVRARLDRLPAGSRVVVRALPASSSATYAQLASDLDSALGTAVRRTTRRTADA</sequence>
<dbReference type="PANTHER" id="PTHR33992:SF1">
    <property type="entry name" value="RIBONUCLEASE P PROTEIN COMPONENT"/>
    <property type="match status" value="1"/>
</dbReference>
<comment type="function">
    <text evidence="1 7">RNaseP catalyzes the removal of the 5'-leader sequence from pre-tRNA to produce the mature 5'-terminus. It can also cleave other RNA substrates such as 4.5S RNA. The protein component plays an auxiliary but essential role in vivo by binding to the 5'-leader sequence and broadening the substrate specificity of the ribozyme.</text>
</comment>
<dbReference type="GO" id="GO:0030677">
    <property type="term" value="C:ribonuclease P complex"/>
    <property type="evidence" value="ECO:0007669"/>
    <property type="project" value="TreeGrafter"/>
</dbReference>
<evidence type="ECO:0000256" key="2">
    <source>
        <dbReference type="ARBA" id="ARBA00022694"/>
    </source>
</evidence>
<comment type="catalytic activity">
    <reaction evidence="7">
        <text>Endonucleolytic cleavage of RNA, removing 5'-extranucleotides from tRNA precursor.</text>
        <dbReference type="EC" id="3.1.26.5"/>
    </reaction>
</comment>
<dbReference type="HAMAP" id="MF_00227">
    <property type="entry name" value="RNase_P"/>
    <property type="match status" value="1"/>
</dbReference>
<keyword evidence="2 7" id="KW-0819">tRNA processing</keyword>
<organism evidence="9 10">
    <name type="scientific">Cellulomonas biazotea</name>
    <dbReference type="NCBI Taxonomy" id="1709"/>
    <lineage>
        <taxon>Bacteria</taxon>
        <taxon>Bacillati</taxon>
        <taxon>Actinomycetota</taxon>
        <taxon>Actinomycetes</taxon>
        <taxon>Micrococcales</taxon>
        <taxon>Cellulomonadaceae</taxon>
        <taxon>Cellulomonas</taxon>
    </lineage>
</organism>
<comment type="caution">
    <text evidence="9">The sequence shown here is derived from an EMBL/GenBank/DDBJ whole genome shotgun (WGS) entry which is preliminary data.</text>
</comment>
<keyword evidence="5 7" id="KW-0378">Hydrolase</keyword>
<dbReference type="SUPFAM" id="SSF54211">
    <property type="entry name" value="Ribosomal protein S5 domain 2-like"/>
    <property type="match status" value="1"/>
</dbReference>
<dbReference type="PROSITE" id="PS00648">
    <property type="entry name" value="RIBONUCLEASE_P"/>
    <property type="match status" value="1"/>
</dbReference>
<dbReference type="EMBL" id="BIMR01000018">
    <property type="protein sequence ID" value="GCE75301.1"/>
    <property type="molecule type" value="Genomic_DNA"/>
</dbReference>
<comment type="subunit">
    <text evidence="7">Consists of a catalytic RNA component (M1 or rnpB) and a protein subunit.</text>
</comment>
<dbReference type="Gene3D" id="3.30.230.10">
    <property type="match status" value="1"/>
</dbReference>
<evidence type="ECO:0000256" key="4">
    <source>
        <dbReference type="ARBA" id="ARBA00022759"/>
    </source>
</evidence>